<keyword evidence="3" id="KW-0560">Oxidoreductase</keyword>
<proteinExistence type="predicted"/>
<dbReference type="GO" id="GO:0004497">
    <property type="term" value="F:monooxygenase activity"/>
    <property type="evidence" value="ECO:0007669"/>
    <property type="project" value="UniProtKB-KW"/>
</dbReference>
<dbReference type="PANTHER" id="PTHR47178:SF5">
    <property type="entry name" value="FAD-BINDING DOMAIN-CONTAINING PROTEIN"/>
    <property type="match status" value="1"/>
</dbReference>
<gene>
    <name evidence="5" type="ORF">GCM10009754_34050</name>
</gene>
<organism evidence="5 6">
    <name type="scientific">Amycolatopsis minnesotensis</name>
    <dbReference type="NCBI Taxonomy" id="337894"/>
    <lineage>
        <taxon>Bacteria</taxon>
        <taxon>Bacillati</taxon>
        <taxon>Actinomycetota</taxon>
        <taxon>Actinomycetes</taxon>
        <taxon>Pseudonocardiales</taxon>
        <taxon>Pseudonocardiaceae</taxon>
        <taxon>Amycolatopsis</taxon>
    </lineage>
</organism>
<accession>A0ABN2QYZ5</accession>
<evidence type="ECO:0000313" key="5">
    <source>
        <dbReference type="EMBL" id="GAA1960628.1"/>
    </source>
</evidence>
<evidence type="ECO:0000256" key="3">
    <source>
        <dbReference type="ARBA" id="ARBA00023002"/>
    </source>
</evidence>
<dbReference type="Gene3D" id="3.50.50.60">
    <property type="entry name" value="FAD/NAD(P)-binding domain"/>
    <property type="match status" value="1"/>
</dbReference>
<keyword evidence="1" id="KW-0285">Flavoprotein</keyword>
<dbReference type="RefSeq" id="WP_344418954.1">
    <property type="nucleotide sequence ID" value="NZ_BAAANN010000012.1"/>
</dbReference>
<dbReference type="PANTHER" id="PTHR47178">
    <property type="entry name" value="MONOOXYGENASE, FAD-BINDING"/>
    <property type="match status" value="1"/>
</dbReference>
<dbReference type="Pfam" id="PF13450">
    <property type="entry name" value="NAD_binding_8"/>
    <property type="match status" value="1"/>
</dbReference>
<dbReference type="PRINTS" id="PR00420">
    <property type="entry name" value="RNGMNOXGNASE"/>
</dbReference>
<name>A0ABN2QYZ5_9PSEU</name>
<evidence type="ECO:0000256" key="4">
    <source>
        <dbReference type="ARBA" id="ARBA00023033"/>
    </source>
</evidence>
<keyword evidence="6" id="KW-1185">Reference proteome</keyword>
<keyword evidence="4 5" id="KW-0503">Monooxygenase</keyword>
<dbReference type="SUPFAM" id="SSF51905">
    <property type="entry name" value="FAD/NAD(P)-binding domain"/>
    <property type="match status" value="1"/>
</dbReference>
<evidence type="ECO:0000313" key="6">
    <source>
        <dbReference type="Proteomes" id="UP001501116"/>
    </source>
</evidence>
<comment type="caution">
    <text evidence="5">The sequence shown here is derived from an EMBL/GenBank/DDBJ whole genome shotgun (WGS) entry which is preliminary data.</text>
</comment>
<protein>
    <submittedName>
        <fullName evidence="5">FAD-dependent monooxygenase</fullName>
    </submittedName>
</protein>
<evidence type="ECO:0000256" key="2">
    <source>
        <dbReference type="ARBA" id="ARBA00022827"/>
    </source>
</evidence>
<evidence type="ECO:0000256" key="1">
    <source>
        <dbReference type="ARBA" id="ARBA00022630"/>
    </source>
</evidence>
<reference evidence="5 6" key="1">
    <citation type="journal article" date="2019" name="Int. J. Syst. Evol. Microbiol.">
        <title>The Global Catalogue of Microorganisms (GCM) 10K type strain sequencing project: providing services to taxonomists for standard genome sequencing and annotation.</title>
        <authorList>
            <consortium name="The Broad Institute Genomics Platform"/>
            <consortium name="The Broad Institute Genome Sequencing Center for Infectious Disease"/>
            <person name="Wu L."/>
            <person name="Ma J."/>
        </authorList>
    </citation>
    <scope>NUCLEOTIDE SEQUENCE [LARGE SCALE GENOMIC DNA]</scope>
    <source>
        <strain evidence="5 6">JCM 14545</strain>
    </source>
</reference>
<dbReference type="EMBL" id="BAAANN010000012">
    <property type="protein sequence ID" value="GAA1960628.1"/>
    <property type="molecule type" value="Genomic_DNA"/>
</dbReference>
<sequence length="387" mass="41999">MRVAVIGAGLGGLALAQGLKAAGIDVTVHERDAALASRQQGYRLHLDGRAVQGLRRMLPPKLMELFDATAYSPVPPRFMMLDDQLEPLVTGEIEGPGDVSVDRLVLRQILFAGLADSVEFGKELTGYRSEPGSVTARFADGTESTADVLVAADGINSAVRRQYLPHARIFDTGVYQLYGRIPLDDRTRGLFDDRMFGIFTAIAGPDRTRAGVAPVEFPESPHRAAARAGVEVRPVSNYMTCSFSARHDWFERDFADLRTLPGPDLHALITRGVRDWHPRVREIVAQCDPESVFVLSLRCSVPIDPWPTTNVTLLGDAIHAMSPAAGSGACAALWDADLLASLLSGGGDPLVALRKYESEMIEYGFAKVREGAHNGQHYLGQDPLPES</sequence>
<keyword evidence="2" id="KW-0274">FAD</keyword>
<dbReference type="Proteomes" id="UP001501116">
    <property type="component" value="Unassembled WGS sequence"/>
</dbReference>
<dbReference type="InterPro" id="IPR036188">
    <property type="entry name" value="FAD/NAD-bd_sf"/>
</dbReference>